<proteinExistence type="predicted"/>
<feature type="transmembrane region" description="Helical" evidence="1">
    <location>
        <begin position="238"/>
        <end position="262"/>
    </location>
</feature>
<feature type="transmembrane region" description="Helical" evidence="1">
    <location>
        <begin position="311"/>
        <end position="330"/>
    </location>
</feature>
<keyword evidence="3" id="KW-1185">Reference proteome</keyword>
<feature type="transmembrane region" description="Helical" evidence="1">
    <location>
        <begin position="342"/>
        <end position="363"/>
    </location>
</feature>
<feature type="transmembrane region" description="Helical" evidence="1">
    <location>
        <begin position="268"/>
        <end position="290"/>
    </location>
</feature>
<feature type="transmembrane region" description="Helical" evidence="1">
    <location>
        <begin position="144"/>
        <end position="163"/>
    </location>
</feature>
<dbReference type="Proteomes" id="UP000664480">
    <property type="component" value="Unassembled WGS sequence"/>
</dbReference>
<dbReference type="SUPFAM" id="SSF48452">
    <property type="entry name" value="TPR-like"/>
    <property type="match status" value="1"/>
</dbReference>
<name>A0ABS3CFR9_9BACT</name>
<dbReference type="InterPro" id="IPR011990">
    <property type="entry name" value="TPR-like_helical_dom_sf"/>
</dbReference>
<feature type="transmembrane region" description="Helical" evidence="1">
    <location>
        <begin position="90"/>
        <end position="108"/>
    </location>
</feature>
<feature type="transmembrane region" description="Helical" evidence="1">
    <location>
        <begin position="384"/>
        <end position="402"/>
    </location>
</feature>
<evidence type="ECO:0000256" key="1">
    <source>
        <dbReference type="SAM" id="Phobius"/>
    </source>
</evidence>
<dbReference type="EMBL" id="JAFKCU010000002">
    <property type="protein sequence ID" value="MBN7815945.1"/>
    <property type="molecule type" value="Genomic_DNA"/>
</dbReference>
<reference evidence="2 3" key="1">
    <citation type="submission" date="2021-03" db="EMBL/GenBank/DDBJ databases">
        <title>novel species isolated from a fishpond in China.</title>
        <authorList>
            <person name="Lu H."/>
            <person name="Cai Z."/>
        </authorList>
    </citation>
    <scope>NUCLEOTIDE SEQUENCE [LARGE SCALE GENOMIC DNA]</scope>
    <source>
        <strain evidence="2 3">YJ13C</strain>
    </source>
</reference>
<evidence type="ECO:0000313" key="2">
    <source>
        <dbReference type="EMBL" id="MBN7815945.1"/>
    </source>
</evidence>
<gene>
    <name evidence="2" type="ORF">J0A69_10915</name>
</gene>
<evidence type="ECO:0008006" key="4">
    <source>
        <dbReference type="Google" id="ProtNLM"/>
    </source>
</evidence>
<keyword evidence="1" id="KW-0472">Membrane</keyword>
<feature type="transmembrane region" description="Helical" evidence="1">
    <location>
        <begin position="12"/>
        <end position="33"/>
    </location>
</feature>
<organism evidence="2 3">
    <name type="scientific">Algoriphagus pacificus</name>
    <dbReference type="NCBI Taxonomy" id="2811234"/>
    <lineage>
        <taxon>Bacteria</taxon>
        <taxon>Pseudomonadati</taxon>
        <taxon>Bacteroidota</taxon>
        <taxon>Cytophagia</taxon>
        <taxon>Cytophagales</taxon>
        <taxon>Cyclobacteriaceae</taxon>
        <taxon>Algoriphagus</taxon>
    </lineage>
</organism>
<feature type="transmembrane region" description="Helical" evidence="1">
    <location>
        <begin position="115"/>
        <end position="138"/>
    </location>
</feature>
<feature type="transmembrane region" description="Helical" evidence="1">
    <location>
        <begin position="170"/>
        <end position="191"/>
    </location>
</feature>
<protein>
    <recommendedName>
        <fullName evidence="4">Tetratricopeptide repeat protein</fullName>
    </recommendedName>
</protein>
<sequence>MNQQRKTFQFSFSTLSSLLLIISGGIFALYYLLFETKPYRTIESATFLDTVKIPFDWVQIGPISFPITLDNFLVFQEYFSLASPTLPLEAKLFAAIVFLVAVSFLSVLSDFKKLAIVAGGIGWIVLLTVCNFNGLNIGGPSANIPLIILLIGSLASVICFHIWGQNLPFWIKWISNALSLSLAVFFLVQLSPIENPAIYLAEHATILAFGFAVAWIFWNGHSIVSGSYILLARSNRKIGVKIAWQVAIISLGYLTILFLLFMEMMGDIVNPVFGFSPLLLIIPLGAFGWLSLDSKTKQIPNLAASPQILKALHLLGLGLTLWLVYKLLISGNQPAEELLKHVLLYSQIGFSLFFIVYLFSNFLSIMDSGKAIDEILYKPFSLPYYHLRIGGLMAILVLTIYAEGVIATQANAMTNNILADYFYQTNQKLEASILYENSWFKYRKNEKAKNLTAQLLFQINQPTLAKQHLEESFAEYPQVDNILLLSNRLHRENKVIESIFYLERGLSFFPKNPYLANNLALFYTKVNKLTEAIQVLEENTSGKDVLYSNLLALKTKLGSPKADSTSSNQLIDQINQLATNNSLANYSPDDLKSDLKEKLENKASPMLIQAGFRNLFSEKDRQDPSSDLAILDSLGLREDMMDYIMDLQETAVIRSLGAGRVMESVKNLNGLAFRNPGSAGYYLSLSSQILAQNLDFKKSARELLVAEEKGFKAFQPHHISILTLAGFVDNANEISEKYEVIYPSFLRDEEGLISDYLQIVARFHEYFPEDLFDIWTSFPDSELKTDLAIRILTYKSHGIEKDDLTILAENLRARIGETPELDKFLSNPDWQNKDALGSFLDWLNLSEELTANPYITPLVLSAAERVSDPLAQYELLNEASQFNRDPLLWIRKIQAAKRINLDSYANDALKEMKEWIPEAKLDSLKY</sequence>
<dbReference type="Gene3D" id="1.25.40.10">
    <property type="entry name" value="Tetratricopeptide repeat domain"/>
    <property type="match status" value="1"/>
</dbReference>
<keyword evidence="1" id="KW-1133">Transmembrane helix</keyword>
<evidence type="ECO:0000313" key="3">
    <source>
        <dbReference type="Proteomes" id="UP000664480"/>
    </source>
</evidence>
<keyword evidence="1" id="KW-0812">Transmembrane</keyword>
<accession>A0ABS3CFR9</accession>
<dbReference type="RefSeq" id="WP_206586585.1">
    <property type="nucleotide sequence ID" value="NZ_JAFKCU010000002.1"/>
</dbReference>
<comment type="caution">
    <text evidence="2">The sequence shown here is derived from an EMBL/GenBank/DDBJ whole genome shotgun (WGS) entry which is preliminary data.</text>
</comment>